<organism evidence="2 3">
    <name type="scientific">Liparis tanakae</name>
    <name type="common">Tanaka's snailfish</name>
    <dbReference type="NCBI Taxonomy" id="230148"/>
    <lineage>
        <taxon>Eukaryota</taxon>
        <taxon>Metazoa</taxon>
        <taxon>Chordata</taxon>
        <taxon>Craniata</taxon>
        <taxon>Vertebrata</taxon>
        <taxon>Euteleostomi</taxon>
        <taxon>Actinopterygii</taxon>
        <taxon>Neopterygii</taxon>
        <taxon>Teleostei</taxon>
        <taxon>Neoteleostei</taxon>
        <taxon>Acanthomorphata</taxon>
        <taxon>Eupercaria</taxon>
        <taxon>Perciformes</taxon>
        <taxon>Cottioidei</taxon>
        <taxon>Cottales</taxon>
        <taxon>Liparidae</taxon>
        <taxon>Liparis</taxon>
    </lineage>
</organism>
<feature type="compositionally biased region" description="Basic and acidic residues" evidence="1">
    <location>
        <begin position="57"/>
        <end position="79"/>
    </location>
</feature>
<evidence type="ECO:0000313" key="3">
    <source>
        <dbReference type="Proteomes" id="UP000314294"/>
    </source>
</evidence>
<protein>
    <submittedName>
        <fullName evidence="2">Uncharacterized protein</fullName>
    </submittedName>
</protein>
<dbReference type="EMBL" id="SRLO01000317">
    <property type="protein sequence ID" value="TNN61341.1"/>
    <property type="molecule type" value="Genomic_DNA"/>
</dbReference>
<keyword evidence="3" id="KW-1185">Reference proteome</keyword>
<sequence length="99" mass="11040">MQTRMLLLLSFLDGEKLGRNQSGRLTHGGTLFLVDQRHPFKLHYSPSANGAAPTGRKATDKTKGGRNGNDKEAPKRSLKDFFSTSPMKVSRFHYCVDTD</sequence>
<feature type="region of interest" description="Disordered" evidence="1">
    <location>
        <begin position="43"/>
        <end position="80"/>
    </location>
</feature>
<accession>A0A4Z2H6V7</accession>
<evidence type="ECO:0000313" key="2">
    <source>
        <dbReference type="EMBL" id="TNN61341.1"/>
    </source>
</evidence>
<reference evidence="2 3" key="1">
    <citation type="submission" date="2019-03" db="EMBL/GenBank/DDBJ databases">
        <title>First draft genome of Liparis tanakae, snailfish: a comprehensive survey of snailfish specific genes.</title>
        <authorList>
            <person name="Kim W."/>
            <person name="Song I."/>
            <person name="Jeong J.-H."/>
            <person name="Kim D."/>
            <person name="Kim S."/>
            <person name="Ryu S."/>
            <person name="Song J.Y."/>
            <person name="Lee S.K."/>
        </authorList>
    </citation>
    <scope>NUCLEOTIDE SEQUENCE [LARGE SCALE GENOMIC DNA]</scope>
    <source>
        <tissue evidence="2">Muscle</tissue>
    </source>
</reference>
<comment type="caution">
    <text evidence="2">The sequence shown here is derived from an EMBL/GenBank/DDBJ whole genome shotgun (WGS) entry which is preliminary data.</text>
</comment>
<proteinExistence type="predicted"/>
<dbReference type="Proteomes" id="UP000314294">
    <property type="component" value="Unassembled WGS sequence"/>
</dbReference>
<dbReference type="AlphaFoldDB" id="A0A4Z2H6V7"/>
<dbReference type="OrthoDB" id="19045at2759"/>
<gene>
    <name evidence="2" type="ORF">EYF80_028468</name>
</gene>
<evidence type="ECO:0000256" key="1">
    <source>
        <dbReference type="SAM" id="MobiDB-lite"/>
    </source>
</evidence>
<name>A0A4Z2H6V7_9TELE</name>